<sequence length="205" mass="23951">MGYTTSMPCACGTKVVEEGEKFMSGTSSAEKESTPEMTLKLEDEDENNKNDLKFDDESRSDGEEKGKEDYDPDDWMTWPNKDVFIKYYQQLRESDGFEFDEYPGSCLFAPIYPMIGFEKFPEFVDEIKGYASMAIKKYFHKKRKKGKEYSIKEIVRINAGRCRDFNYYITFKFDDYGKEGTFQAKVVKTIEGTIEIPICRHKRKV</sequence>
<feature type="compositionally biased region" description="Basic and acidic residues" evidence="1">
    <location>
        <begin position="47"/>
        <end position="69"/>
    </location>
</feature>
<gene>
    <name evidence="2" type="primary">LOC107779269</name>
</gene>
<feature type="region of interest" description="Disordered" evidence="1">
    <location>
        <begin position="22"/>
        <end position="72"/>
    </location>
</feature>
<dbReference type="AlphaFoldDB" id="A0A1S3YSF9"/>
<evidence type="ECO:0000256" key="1">
    <source>
        <dbReference type="SAM" id="MobiDB-lite"/>
    </source>
</evidence>
<name>A0A1S3YSF9_TOBAC</name>
<dbReference type="InterPro" id="IPR006462">
    <property type="entry name" value="MS5"/>
</dbReference>
<dbReference type="KEGG" id="nta:107779269"/>
<proteinExistence type="predicted"/>
<reference evidence="2" key="1">
    <citation type="submission" date="2025-08" db="UniProtKB">
        <authorList>
            <consortium name="RefSeq"/>
        </authorList>
    </citation>
    <scope>IDENTIFICATION</scope>
</reference>
<dbReference type="PaxDb" id="4097-A0A1S3YSF9"/>
<protein>
    <submittedName>
        <fullName evidence="2">Uncharacterized protein</fullName>
    </submittedName>
</protein>
<dbReference type="OrthoDB" id="1221041at2759"/>
<dbReference type="OMA" id="RINAGRC"/>
<organism evidence="2">
    <name type="scientific">Nicotiana tabacum</name>
    <name type="common">Common tobacco</name>
    <dbReference type="NCBI Taxonomy" id="4097"/>
    <lineage>
        <taxon>Eukaryota</taxon>
        <taxon>Viridiplantae</taxon>
        <taxon>Streptophyta</taxon>
        <taxon>Embryophyta</taxon>
        <taxon>Tracheophyta</taxon>
        <taxon>Spermatophyta</taxon>
        <taxon>Magnoliopsida</taxon>
        <taxon>eudicotyledons</taxon>
        <taxon>Gunneridae</taxon>
        <taxon>Pentapetalae</taxon>
        <taxon>asterids</taxon>
        <taxon>lamiids</taxon>
        <taxon>Solanales</taxon>
        <taxon>Solanaceae</taxon>
        <taxon>Nicotianoideae</taxon>
        <taxon>Nicotianeae</taxon>
        <taxon>Nicotiana</taxon>
    </lineage>
</organism>
<evidence type="ECO:0000313" key="2">
    <source>
        <dbReference type="RefSeq" id="XP_016455151.1"/>
    </source>
</evidence>
<dbReference type="RefSeq" id="XP_016455151.1">
    <property type="nucleotide sequence ID" value="XM_016599665.1"/>
</dbReference>
<dbReference type="Gene3D" id="3.10.450.10">
    <property type="match status" value="1"/>
</dbReference>
<accession>A0A1S3YSF9</accession>
<dbReference type="PANTHER" id="PTHR31260">
    <property type="entry name" value="CYSTATIN/MONELLIN SUPERFAMILY PROTEIN"/>
    <property type="match status" value="1"/>
</dbReference>
<dbReference type="PANTHER" id="PTHR31260:SF28">
    <property type="entry name" value="CYSTATIN DOMAIN PROTEIN"/>
    <property type="match status" value="1"/>
</dbReference>